<evidence type="ECO:0000259" key="1">
    <source>
        <dbReference type="Pfam" id="PF00149"/>
    </source>
</evidence>
<comment type="caution">
    <text evidence="2">The sequence shown here is derived from an EMBL/GenBank/DDBJ whole genome shotgun (WGS) entry which is preliminary data.</text>
</comment>
<feature type="domain" description="Calcineurin-like phosphoesterase" evidence="1">
    <location>
        <begin position="17"/>
        <end position="155"/>
    </location>
</feature>
<dbReference type="RefSeq" id="WP_049931036.1">
    <property type="nucleotide sequence ID" value="NZ_ATXS01000003.1"/>
</dbReference>
<dbReference type="PANTHER" id="PTHR46546">
    <property type="entry name" value="SHEWANELLA-LIKE PROTEIN PHOSPHATASE 1"/>
    <property type="match status" value="1"/>
</dbReference>
<evidence type="ECO:0000313" key="3">
    <source>
        <dbReference type="Proteomes" id="UP000193587"/>
    </source>
</evidence>
<sequence>MSVPPATVERTSGDPLIVHVSDIHGYLTDARSALLAVGDSGQYPDLVRADESDRLHWADNDYVLVVNGDVIDRGPANEECLEMVWRLQEEAPPGRVRYQLGNHELAILLPSFVRWPGAYSTGLDAADRREFLRRASEGAVTAAFEGYQYRYSHAGQNEPFDVTRVNDVVRNAASELLAVDGDDRTVQKRLERRHGRVFALGSDGGRGPDAGLCWLDFTHLDPSAPAQIVGHTKRVDPVRNGNVVCGNIIRMNHRSAGGEGVLIESADSLEVVRRKPDGSVSVSSV</sequence>
<dbReference type="InterPro" id="IPR004843">
    <property type="entry name" value="Calcineurin-like_PHP"/>
</dbReference>
<protein>
    <submittedName>
        <fullName evidence="2">Protein tyrosine phosphatase</fullName>
    </submittedName>
</protein>
<dbReference type="STRING" id="1121945.GCA_000421805_01327"/>
<dbReference type="SUPFAM" id="SSF56300">
    <property type="entry name" value="Metallo-dependent phosphatases"/>
    <property type="match status" value="1"/>
</dbReference>
<dbReference type="PANTHER" id="PTHR46546:SF4">
    <property type="entry name" value="SHEWANELLA-LIKE PROTEIN PHOSPHATASE 1"/>
    <property type="match status" value="1"/>
</dbReference>
<dbReference type="eggNOG" id="arCOG01143">
    <property type="taxonomic scope" value="Archaea"/>
</dbReference>
<organism evidence="2 3">
    <name type="scientific">Halorubrum ezzemoulense DSM 17463</name>
    <dbReference type="NCBI Taxonomy" id="1121945"/>
    <lineage>
        <taxon>Archaea</taxon>
        <taxon>Methanobacteriati</taxon>
        <taxon>Methanobacteriota</taxon>
        <taxon>Stenosarchaea group</taxon>
        <taxon>Halobacteria</taxon>
        <taxon>Halobacteriales</taxon>
        <taxon>Haloferacaceae</taxon>
        <taxon>Halorubrum</taxon>
    </lineage>
</organism>
<reference evidence="2 3" key="1">
    <citation type="submission" date="2017-04" db="EMBL/GenBank/DDBJ databases">
        <title>MLSA of the genus Halorubrum.</title>
        <authorList>
            <person name="De La Haba R."/>
            <person name="Sanchez-Porro C."/>
            <person name="Infante-Dominguez C."/>
            <person name="Ventosa A."/>
        </authorList>
    </citation>
    <scope>NUCLEOTIDE SEQUENCE [LARGE SCALE GENOMIC DNA]</scope>
    <source>
        <strain evidence="2 3">DSM 17463</strain>
    </source>
</reference>
<accession>A0A1X4H7R6</accession>
<proteinExistence type="predicted"/>
<dbReference type="AlphaFoldDB" id="A0A1X4H7R6"/>
<dbReference type="EMBL" id="NEDJ01000025">
    <property type="protein sequence ID" value="OSP07217.1"/>
    <property type="molecule type" value="Genomic_DNA"/>
</dbReference>
<name>A0A1X4H7R6_HALEZ</name>
<dbReference type="Gene3D" id="3.60.21.10">
    <property type="match status" value="1"/>
</dbReference>
<dbReference type="Pfam" id="PF00149">
    <property type="entry name" value="Metallophos"/>
    <property type="match status" value="1"/>
</dbReference>
<gene>
    <name evidence="2" type="ORF">B9H04_08650</name>
</gene>
<evidence type="ECO:0000313" key="2">
    <source>
        <dbReference type="EMBL" id="OSP07217.1"/>
    </source>
</evidence>
<dbReference type="Proteomes" id="UP000193587">
    <property type="component" value="Unassembled WGS sequence"/>
</dbReference>
<dbReference type="InterPro" id="IPR029052">
    <property type="entry name" value="Metallo-depent_PP-like"/>
</dbReference>
<dbReference type="GO" id="GO:0016787">
    <property type="term" value="F:hydrolase activity"/>
    <property type="evidence" value="ECO:0007669"/>
    <property type="project" value="InterPro"/>
</dbReference>